<dbReference type="PANTHER" id="PTHR44757">
    <property type="entry name" value="DIGUANYLATE CYCLASE DGCP"/>
    <property type="match status" value="1"/>
</dbReference>
<dbReference type="Pfam" id="PF00563">
    <property type="entry name" value="EAL"/>
    <property type="match status" value="1"/>
</dbReference>
<organism evidence="9 10">
    <name type="scientific">Lichenicoccus roseus</name>
    <dbReference type="NCBI Taxonomy" id="2683649"/>
    <lineage>
        <taxon>Bacteria</taxon>
        <taxon>Pseudomonadati</taxon>
        <taxon>Pseudomonadota</taxon>
        <taxon>Alphaproteobacteria</taxon>
        <taxon>Acetobacterales</taxon>
        <taxon>Acetobacteraceae</taxon>
        <taxon>Lichenicoccus</taxon>
    </lineage>
</organism>
<evidence type="ECO:0000256" key="6">
    <source>
        <dbReference type="SAM" id="Phobius"/>
    </source>
</evidence>
<dbReference type="NCBIfam" id="TIGR00254">
    <property type="entry name" value="GGDEF"/>
    <property type="match status" value="1"/>
</dbReference>
<name>A0A5R9JIT1_9PROT</name>
<evidence type="ECO:0000313" key="10">
    <source>
        <dbReference type="Proteomes" id="UP000305654"/>
    </source>
</evidence>
<keyword evidence="4 6" id="KW-1133">Transmembrane helix</keyword>
<evidence type="ECO:0000256" key="3">
    <source>
        <dbReference type="ARBA" id="ARBA00022692"/>
    </source>
</evidence>
<evidence type="ECO:0000256" key="1">
    <source>
        <dbReference type="ARBA" id="ARBA00004651"/>
    </source>
</evidence>
<dbReference type="SUPFAM" id="SSF141868">
    <property type="entry name" value="EAL domain-like"/>
    <property type="match status" value="1"/>
</dbReference>
<dbReference type="CDD" id="cd01949">
    <property type="entry name" value="GGDEF"/>
    <property type="match status" value="1"/>
</dbReference>
<dbReference type="SUPFAM" id="SSF55073">
    <property type="entry name" value="Nucleotide cyclase"/>
    <property type="match status" value="1"/>
</dbReference>
<dbReference type="InterPro" id="IPR000160">
    <property type="entry name" value="GGDEF_dom"/>
</dbReference>
<dbReference type="SMART" id="SM00267">
    <property type="entry name" value="GGDEF"/>
    <property type="match status" value="1"/>
</dbReference>
<comment type="subcellular location">
    <subcellularLocation>
        <location evidence="1">Cell membrane</location>
        <topology evidence="1">Multi-pass membrane protein</topology>
    </subcellularLocation>
</comment>
<evidence type="ECO:0000259" key="8">
    <source>
        <dbReference type="PROSITE" id="PS50887"/>
    </source>
</evidence>
<feature type="domain" description="EAL" evidence="7">
    <location>
        <begin position="485"/>
        <end position="734"/>
    </location>
</feature>
<dbReference type="InterPro" id="IPR007895">
    <property type="entry name" value="MASE1"/>
</dbReference>
<keyword evidence="3 6" id="KW-0812">Transmembrane</keyword>
<dbReference type="Gene3D" id="3.30.70.270">
    <property type="match status" value="1"/>
</dbReference>
<dbReference type="PANTHER" id="PTHR44757:SF2">
    <property type="entry name" value="BIOFILM ARCHITECTURE MAINTENANCE PROTEIN MBAA"/>
    <property type="match status" value="1"/>
</dbReference>
<gene>
    <name evidence="9" type="ORF">FE263_03300</name>
</gene>
<dbReference type="InterPro" id="IPR043128">
    <property type="entry name" value="Rev_trsase/Diguanyl_cyclase"/>
</dbReference>
<dbReference type="InterPro" id="IPR035919">
    <property type="entry name" value="EAL_sf"/>
</dbReference>
<reference evidence="9 10" key="1">
    <citation type="submission" date="2019-05" db="EMBL/GenBank/DDBJ databases">
        <authorList>
            <person name="Pankratov T."/>
            <person name="Grouzdev D."/>
        </authorList>
    </citation>
    <scope>NUCLEOTIDE SEQUENCE [LARGE SCALE GENOMIC DNA]</scope>
    <source>
        <strain evidence="9 10">KEBCLARHB70R</strain>
    </source>
</reference>
<comment type="caution">
    <text evidence="9">The sequence shown here is derived from an EMBL/GenBank/DDBJ whole genome shotgun (WGS) entry which is preliminary data.</text>
</comment>
<feature type="transmembrane region" description="Helical" evidence="6">
    <location>
        <begin position="272"/>
        <end position="292"/>
    </location>
</feature>
<dbReference type="InterPro" id="IPR029787">
    <property type="entry name" value="Nucleotide_cyclase"/>
</dbReference>
<feature type="transmembrane region" description="Helical" evidence="6">
    <location>
        <begin position="240"/>
        <end position="260"/>
    </location>
</feature>
<feature type="transmembrane region" description="Helical" evidence="6">
    <location>
        <begin position="126"/>
        <end position="143"/>
    </location>
</feature>
<dbReference type="Proteomes" id="UP000305654">
    <property type="component" value="Unassembled WGS sequence"/>
</dbReference>
<evidence type="ECO:0000256" key="2">
    <source>
        <dbReference type="ARBA" id="ARBA00022475"/>
    </source>
</evidence>
<protein>
    <submittedName>
        <fullName evidence="9">EAL domain-containing protein</fullName>
    </submittedName>
</protein>
<dbReference type="GO" id="GO:0005886">
    <property type="term" value="C:plasma membrane"/>
    <property type="evidence" value="ECO:0007669"/>
    <property type="project" value="UniProtKB-SubCell"/>
</dbReference>
<proteinExistence type="predicted"/>
<dbReference type="Pfam" id="PF00990">
    <property type="entry name" value="GGDEF"/>
    <property type="match status" value="1"/>
</dbReference>
<dbReference type="InterPro" id="IPR001633">
    <property type="entry name" value="EAL_dom"/>
</dbReference>
<dbReference type="EMBL" id="VCDI01000001">
    <property type="protein sequence ID" value="TLU74238.1"/>
    <property type="molecule type" value="Genomic_DNA"/>
</dbReference>
<dbReference type="Pfam" id="PF05231">
    <property type="entry name" value="MASE1"/>
    <property type="match status" value="1"/>
</dbReference>
<dbReference type="SMART" id="SM00052">
    <property type="entry name" value="EAL"/>
    <property type="match status" value="1"/>
</dbReference>
<feature type="domain" description="GGDEF" evidence="8">
    <location>
        <begin position="343"/>
        <end position="476"/>
    </location>
</feature>
<feature type="transmembrane region" description="Helical" evidence="6">
    <location>
        <begin position="47"/>
        <end position="64"/>
    </location>
</feature>
<dbReference type="CDD" id="cd01948">
    <property type="entry name" value="EAL"/>
    <property type="match status" value="1"/>
</dbReference>
<dbReference type="Gene3D" id="3.20.20.450">
    <property type="entry name" value="EAL domain"/>
    <property type="match status" value="1"/>
</dbReference>
<evidence type="ECO:0000256" key="5">
    <source>
        <dbReference type="ARBA" id="ARBA00023136"/>
    </source>
</evidence>
<evidence type="ECO:0000256" key="4">
    <source>
        <dbReference type="ARBA" id="ARBA00022989"/>
    </source>
</evidence>
<keyword evidence="5 6" id="KW-0472">Membrane</keyword>
<dbReference type="AlphaFoldDB" id="A0A5R9JIT1"/>
<dbReference type="InterPro" id="IPR052155">
    <property type="entry name" value="Biofilm_reg_signaling"/>
</dbReference>
<keyword evidence="10" id="KW-1185">Reference proteome</keyword>
<evidence type="ECO:0000313" key="9">
    <source>
        <dbReference type="EMBL" id="TLU74238.1"/>
    </source>
</evidence>
<dbReference type="OrthoDB" id="9793210at2"/>
<dbReference type="PROSITE" id="PS50887">
    <property type="entry name" value="GGDEF"/>
    <property type="match status" value="1"/>
</dbReference>
<dbReference type="RefSeq" id="WP_138324490.1">
    <property type="nucleotide sequence ID" value="NZ_VCDI01000001.1"/>
</dbReference>
<sequence>MSRDRWRPYRASSLPNRRRASLMLVAIFTVLVLVTRLACIDTNNRTAFWPANGVLVVALLLLPWRLAIPVLAACLSVNLAVNAFCGFGTFEVIVDASLNIVVSLIAAVLTRRFCGARIDLSRFRRLIAFGTVAFASAAIEAGIGEMIEPDSGNLIACLTEALQWTLCDGLGLLLATPALLLCFAGGSRSYPCDAGPVERCLLLAGTASLAAVSFSLPHSPTFMLIYPILILTAFRAGPPWVFASILITSLIAAALTIHQYGPFVLLSSRSILLSHGMIQPFLVSIFLCAVPANNALGEKSRAIRRILQMKEAVEHAATHDTLTTLVNRDLFRVRLGNLLRSREKFALLYIDLDRFKLVNDTMGHIAGDQLLRIFGARLLTLVEPDTTVARFGGDEFAMLVRHRPGETALDQLCRRIIDVTRLPFLLSAGPAYVSASIGLALGPAGACDPNELMRRADIALYAAKSAGRDGYRLFSEELDRASFDRDRLRADLEAALEGGDQLRLVYQVKVGIDDVARGVEALLRWQHPVRGAIPVQDTIAIAEETGLIIPLGAWVLRNALAFAARWPMLTVALNVSPVQLRHPGYVASVLELIRSSEVARGRIELEITETALLEDNESIAAKLACLRAGGLRIALDDFGTGFSSLRHLHQCAVDRIKIDRSFVAAIGQSEKATAIVRAVIQLGHALGLQVTAEGVETEAQRQFLVEAHIDELQGYIFARPVDEALFMVGGDKCRRWRLVADDRLDAARSGDATQAGPIEAVGIAA</sequence>
<keyword evidence="2" id="KW-1003">Cell membrane</keyword>
<dbReference type="PROSITE" id="PS50883">
    <property type="entry name" value="EAL"/>
    <property type="match status" value="1"/>
</dbReference>
<feature type="transmembrane region" description="Helical" evidence="6">
    <location>
        <begin position="207"/>
        <end position="234"/>
    </location>
</feature>
<evidence type="ECO:0000259" key="7">
    <source>
        <dbReference type="PROSITE" id="PS50883"/>
    </source>
</evidence>
<accession>A0A5R9JIT1</accession>